<organism evidence="2 3">
    <name type="scientific">Candidatus Buchananbacteria bacterium RIFCSPHIGHO2_01_FULL_46_12</name>
    <dbReference type="NCBI Taxonomy" id="1797536"/>
    <lineage>
        <taxon>Bacteria</taxon>
        <taxon>Candidatus Buchananiibacteriota</taxon>
    </lineage>
</organism>
<evidence type="ECO:0000313" key="3">
    <source>
        <dbReference type="Proteomes" id="UP000178432"/>
    </source>
</evidence>
<gene>
    <name evidence="2" type="ORF">A2663_01975</name>
</gene>
<name>A0A1G1Y6U7_9BACT</name>
<sequence>MLIYLLNSLVVIPVIFFSFFLTQDLPPNQAAIKPQKMENKGIYLTAYTAGSPENRRKLVELVNQTELNSVVIDLKDYSGLVFFNTGNLLAEKIGSKDIRIPDLAEWLKKLKKMGIYTIARIVVFQDPYLAKMRPDIALKDKSGDIWRDRKGLSWVDPTQKLVWDYNLSLAKEAVNLGFDEVNFDYIRFPSDGDIKNIVYANLDNPENKTNSIAEFYRYVSQNMAFYPVLTSADLFGMVLWRDDGLNIGQRFEDAVSRFDYISPMLYPSHFPDGFEGFANPADHPYEIIYRSLIRVKDKLANSSTKVRPWLQDFDLGAEYTPAMIKQQIKATNDGGGYGWLLWNASNKYNIIKVD</sequence>
<reference evidence="2 3" key="1">
    <citation type="journal article" date="2016" name="Nat. Commun.">
        <title>Thousands of microbial genomes shed light on interconnected biogeochemical processes in an aquifer system.</title>
        <authorList>
            <person name="Anantharaman K."/>
            <person name="Brown C.T."/>
            <person name="Hug L.A."/>
            <person name="Sharon I."/>
            <person name="Castelle C.J."/>
            <person name="Probst A.J."/>
            <person name="Thomas B.C."/>
            <person name="Singh A."/>
            <person name="Wilkins M.J."/>
            <person name="Karaoz U."/>
            <person name="Brodie E.L."/>
            <person name="Williams K.H."/>
            <person name="Hubbard S.S."/>
            <person name="Banfield J.F."/>
        </authorList>
    </citation>
    <scope>NUCLEOTIDE SEQUENCE [LARGE SCALE GENOMIC DNA]</scope>
</reference>
<evidence type="ECO:0000313" key="2">
    <source>
        <dbReference type="EMBL" id="OGY47470.1"/>
    </source>
</evidence>
<dbReference type="Proteomes" id="UP000178432">
    <property type="component" value="Unassembled WGS sequence"/>
</dbReference>
<dbReference type="SUPFAM" id="SSF51445">
    <property type="entry name" value="(Trans)glycosidases"/>
    <property type="match status" value="1"/>
</dbReference>
<comment type="caution">
    <text evidence="2">The sequence shown here is derived from an EMBL/GenBank/DDBJ whole genome shotgun (WGS) entry which is preliminary data.</text>
</comment>
<protein>
    <recommendedName>
        <fullName evidence="1">DUF4015 domain-containing protein</fullName>
    </recommendedName>
</protein>
<dbReference type="InterPro" id="IPR025275">
    <property type="entry name" value="DUF4015"/>
</dbReference>
<dbReference type="AlphaFoldDB" id="A0A1G1Y6U7"/>
<dbReference type="Pfam" id="PF13200">
    <property type="entry name" value="DUF4015"/>
    <property type="match status" value="1"/>
</dbReference>
<dbReference type="Gene3D" id="3.20.20.80">
    <property type="entry name" value="Glycosidases"/>
    <property type="match status" value="1"/>
</dbReference>
<feature type="domain" description="DUF4015" evidence="1">
    <location>
        <begin position="41"/>
        <end position="348"/>
    </location>
</feature>
<proteinExistence type="predicted"/>
<dbReference type="InterPro" id="IPR017853">
    <property type="entry name" value="GH"/>
</dbReference>
<dbReference type="EMBL" id="MHIF01000032">
    <property type="protein sequence ID" value="OGY47470.1"/>
    <property type="molecule type" value="Genomic_DNA"/>
</dbReference>
<accession>A0A1G1Y6U7</accession>
<evidence type="ECO:0000259" key="1">
    <source>
        <dbReference type="Pfam" id="PF13200"/>
    </source>
</evidence>